<feature type="transmembrane region" description="Helical" evidence="1">
    <location>
        <begin position="174"/>
        <end position="196"/>
    </location>
</feature>
<dbReference type="InterPro" id="IPR001633">
    <property type="entry name" value="EAL_dom"/>
</dbReference>
<proteinExistence type="predicted"/>
<dbReference type="PANTHER" id="PTHR44757">
    <property type="entry name" value="DIGUANYLATE CYCLASE DGCP"/>
    <property type="match status" value="1"/>
</dbReference>
<name>A0A1L6JBK8_9SPHN</name>
<dbReference type="SUPFAM" id="SSF55073">
    <property type="entry name" value="Nucleotide cyclase"/>
    <property type="match status" value="1"/>
</dbReference>
<dbReference type="CDD" id="cd01949">
    <property type="entry name" value="GGDEF"/>
    <property type="match status" value="1"/>
</dbReference>
<dbReference type="InterPro" id="IPR052155">
    <property type="entry name" value="Biofilm_reg_signaling"/>
</dbReference>
<dbReference type="AlphaFoldDB" id="A0A1L6JBK8"/>
<dbReference type="InterPro" id="IPR005330">
    <property type="entry name" value="MHYT_dom"/>
</dbReference>
<feature type="transmembrane region" description="Helical" evidence="1">
    <location>
        <begin position="14"/>
        <end position="35"/>
    </location>
</feature>
<dbReference type="SUPFAM" id="SSF55785">
    <property type="entry name" value="PYP-like sensor domain (PAS domain)"/>
    <property type="match status" value="1"/>
</dbReference>
<evidence type="ECO:0000259" key="3">
    <source>
        <dbReference type="PROSITE" id="PS50887"/>
    </source>
</evidence>
<dbReference type="NCBIfam" id="TIGR00254">
    <property type="entry name" value="GGDEF"/>
    <property type="match status" value="1"/>
</dbReference>
<feature type="domain" description="MHYT" evidence="4">
    <location>
        <begin position="12"/>
        <end position="199"/>
    </location>
</feature>
<dbReference type="PROSITE" id="PS50887">
    <property type="entry name" value="GGDEF"/>
    <property type="match status" value="1"/>
</dbReference>
<gene>
    <name evidence="5" type="ORF">BRX40_13600</name>
    <name evidence="6" type="ORF">CA257_21000</name>
</gene>
<dbReference type="GeneID" id="44133600"/>
<sequence length="795" mass="85852">MFDLYYCITGEHDIRLVILAAIVCLVSTASAVLLLRQARLSGRQGRTHWTIVAGVTTGLGIWTTHFVAMLGYDPGIVVGYDLALTALSLVIAMALTTAGFFVAVRNRNRFPRAAAAVMIGGGIAAMHYTGMSAVEFPGTFSWHTGYLLLSLLFAILPVYPALRLALDGGSLARGAAAAALMTLAIVLLHFMGMTSLEIVPIPSDELRGVLLSSGSMSVSLAAGAIGILLLTCAAVLVTRRTQAALRKQLDLALSNMHQGLCLFDRNERLILRNQRFLDLWGLSPDDCIPGMALREVAFSALGGRAAVPLEEDWYARMHDELWASLAGPEAAPVIAEISPNLVLSIASRALPDGGWVSTFDDITERRRSEEKIAFLAMHDSLTGLPNRARFNLWLDFEMERAERIGQRLAVIVIDLDGFKEINDTHGHAAGDMLLAVLAARLSAALGEGEVVARLGGDEFAAAKTFQNDAELEAFMNRLEACFADPFANAESSFLVGASIGVAAWPADAGDRETILNNADLAMYRAKAMIGSATCYYQPGMDETARARRQLANDLRQAIDRDEFSLAYQPQHSLRDGELSGYEALLRWNHSTRGWISPTEFIPVAEETGEIFRIGQWVLREACAEAGRWPGSTKIAVNLSPVQLMQPDLAERITEILLETGLSPSRLELEITETAIIGDKVRALQVLRRIKALGISIAMDDFGTGYSSLDTLHSFPFDKIKIDKSFVLGSGESPQARAIIRAVLALGQSLNVPVLAEGVESAAQLKMLESEGCDEVQGFLLGAPAEAPSKSVSRAA</sequence>
<dbReference type="Gene3D" id="3.20.20.450">
    <property type="entry name" value="EAL domain"/>
    <property type="match status" value="1"/>
</dbReference>
<evidence type="ECO:0000259" key="2">
    <source>
        <dbReference type="PROSITE" id="PS50883"/>
    </source>
</evidence>
<feature type="transmembrane region" description="Helical" evidence="1">
    <location>
        <begin position="47"/>
        <end position="70"/>
    </location>
</feature>
<keyword evidence="7" id="KW-1185">Reference proteome</keyword>
<dbReference type="EMBL" id="CP018820">
    <property type="protein sequence ID" value="APR53324.1"/>
    <property type="molecule type" value="Genomic_DNA"/>
</dbReference>
<feature type="transmembrane region" description="Helical" evidence="1">
    <location>
        <begin position="140"/>
        <end position="162"/>
    </location>
</feature>
<evidence type="ECO:0000313" key="8">
    <source>
        <dbReference type="Proteomes" id="UP000286681"/>
    </source>
</evidence>
<evidence type="ECO:0000313" key="6">
    <source>
        <dbReference type="EMBL" id="RSU99132.1"/>
    </source>
</evidence>
<dbReference type="OrthoDB" id="9814202at2"/>
<dbReference type="KEGG" id="skr:BRX40_13600"/>
<protein>
    <submittedName>
        <fullName evidence="5">Bifunctional diguanylate cyclase/phosphodiesterase</fullName>
    </submittedName>
    <submittedName>
        <fullName evidence="6">EAL domain-containing protein</fullName>
    </submittedName>
</protein>
<keyword evidence="1" id="KW-0472">Membrane</keyword>
<dbReference type="Pfam" id="PF00990">
    <property type="entry name" value="GGDEF"/>
    <property type="match status" value="1"/>
</dbReference>
<dbReference type="Gene3D" id="3.30.450.20">
    <property type="entry name" value="PAS domain"/>
    <property type="match status" value="1"/>
</dbReference>
<keyword evidence="1" id="KW-0812">Transmembrane</keyword>
<dbReference type="Proteomes" id="UP000286681">
    <property type="component" value="Unassembled WGS sequence"/>
</dbReference>
<evidence type="ECO:0000313" key="5">
    <source>
        <dbReference type="EMBL" id="APR53324.1"/>
    </source>
</evidence>
<dbReference type="InterPro" id="IPR035965">
    <property type="entry name" value="PAS-like_dom_sf"/>
</dbReference>
<dbReference type="InterPro" id="IPR035919">
    <property type="entry name" value="EAL_sf"/>
</dbReference>
<reference evidence="6 8" key="3">
    <citation type="submission" date="2018-07" db="EMBL/GenBank/DDBJ databases">
        <title>Genomic and Epidemiologic Investigation of an Indolent Hospital Outbreak.</title>
        <authorList>
            <person name="Johnson R.C."/>
            <person name="Deming C."/>
            <person name="Conlan S."/>
            <person name="Zellmer C.J."/>
            <person name="Michelin A.V."/>
            <person name="Lee-Lin S."/>
            <person name="Thomas P.J."/>
            <person name="Park M."/>
            <person name="Weingarten R.A."/>
            <person name="Less J."/>
            <person name="Dekker J.P."/>
            <person name="Frank K.M."/>
            <person name="Musser K.A."/>
            <person name="Mcquiston J.R."/>
            <person name="Henderson D.K."/>
            <person name="Lau A.F."/>
            <person name="Palmore T.N."/>
            <person name="Segre J.A."/>
        </authorList>
    </citation>
    <scope>NUCLEOTIDE SEQUENCE [LARGE SCALE GENOMIC DNA]</scope>
    <source>
        <strain evidence="6 8">SK-NIH.Env10_0317</strain>
    </source>
</reference>
<feature type="transmembrane region" description="Helical" evidence="1">
    <location>
        <begin position="82"/>
        <end position="103"/>
    </location>
</feature>
<feature type="domain" description="GGDEF" evidence="3">
    <location>
        <begin position="406"/>
        <end position="538"/>
    </location>
</feature>
<dbReference type="SMART" id="SM00267">
    <property type="entry name" value="GGDEF"/>
    <property type="match status" value="1"/>
</dbReference>
<accession>A0A1L6JBK8</accession>
<evidence type="ECO:0000259" key="4">
    <source>
        <dbReference type="PROSITE" id="PS50924"/>
    </source>
</evidence>
<dbReference type="RefSeq" id="WP_075151964.1">
    <property type="nucleotide sequence ID" value="NZ_CP018820.1"/>
</dbReference>
<dbReference type="PROSITE" id="PS50883">
    <property type="entry name" value="EAL"/>
    <property type="match status" value="1"/>
</dbReference>
<dbReference type="Gene3D" id="3.30.70.270">
    <property type="match status" value="1"/>
</dbReference>
<dbReference type="EMBL" id="QQWO01000026">
    <property type="protein sequence ID" value="RSU99132.1"/>
    <property type="molecule type" value="Genomic_DNA"/>
</dbReference>
<dbReference type="Pfam" id="PF03707">
    <property type="entry name" value="MHYT"/>
    <property type="match status" value="2"/>
</dbReference>
<feature type="transmembrane region" description="Helical" evidence="1">
    <location>
        <begin position="110"/>
        <end position="128"/>
    </location>
</feature>
<dbReference type="Proteomes" id="UP000185161">
    <property type="component" value="Chromosome"/>
</dbReference>
<dbReference type="Pfam" id="PF12860">
    <property type="entry name" value="PAS_7"/>
    <property type="match status" value="1"/>
</dbReference>
<evidence type="ECO:0000256" key="1">
    <source>
        <dbReference type="PROSITE-ProRule" id="PRU00244"/>
    </source>
</evidence>
<reference evidence="5" key="1">
    <citation type="submission" date="2016-12" db="EMBL/GenBank/DDBJ databases">
        <title>Whole genome sequencing of Sphingomonas koreensis.</title>
        <authorList>
            <person name="Conlan S."/>
            <person name="Thomas P.J."/>
            <person name="Mullikin J."/>
            <person name="Palmore T.N."/>
            <person name="Frank K.M."/>
            <person name="Segre J.A."/>
        </authorList>
    </citation>
    <scope>NUCLEOTIDE SEQUENCE</scope>
    <source>
        <strain evidence="5">ABOJV</strain>
    </source>
</reference>
<dbReference type="CDD" id="cd01948">
    <property type="entry name" value="EAL"/>
    <property type="match status" value="1"/>
</dbReference>
<reference evidence="7" key="2">
    <citation type="submission" date="2016-12" db="EMBL/GenBank/DDBJ databases">
        <title>Whole genome sequencing of Sphingomonas sp. ABOJV.</title>
        <authorList>
            <person name="Conlan S."/>
            <person name="Thomas P.J."/>
            <person name="Mullikin J."/>
            <person name="Palmore T.N."/>
            <person name="Frank K.M."/>
            <person name="Segre J.A."/>
        </authorList>
    </citation>
    <scope>NUCLEOTIDE SEQUENCE [LARGE SCALE GENOMIC DNA]</scope>
    <source>
        <strain evidence="7">ABOJV</strain>
    </source>
</reference>
<dbReference type="SUPFAM" id="SSF141868">
    <property type="entry name" value="EAL domain-like"/>
    <property type="match status" value="1"/>
</dbReference>
<feature type="transmembrane region" description="Helical" evidence="1">
    <location>
        <begin position="216"/>
        <end position="237"/>
    </location>
</feature>
<dbReference type="PROSITE" id="PS50924">
    <property type="entry name" value="MHYT"/>
    <property type="match status" value="1"/>
</dbReference>
<dbReference type="Pfam" id="PF00563">
    <property type="entry name" value="EAL"/>
    <property type="match status" value="1"/>
</dbReference>
<dbReference type="STRING" id="93064.BRX40_13600"/>
<dbReference type="GO" id="GO:0016020">
    <property type="term" value="C:membrane"/>
    <property type="evidence" value="ECO:0007669"/>
    <property type="project" value="UniProtKB-UniRule"/>
</dbReference>
<evidence type="ECO:0000313" key="7">
    <source>
        <dbReference type="Proteomes" id="UP000185161"/>
    </source>
</evidence>
<dbReference type="SMART" id="SM00052">
    <property type="entry name" value="EAL"/>
    <property type="match status" value="1"/>
</dbReference>
<dbReference type="InterPro" id="IPR029787">
    <property type="entry name" value="Nucleotide_cyclase"/>
</dbReference>
<dbReference type="InterPro" id="IPR043128">
    <property type="entry name" value="Rev_trsase/Diguanyl_cyclase"/>
</dbReference>
<keyword evidence="1" id="KW-1133">Transmembrane helix</keyword>
<organism evidence="5 7">
    <name type="scientific">Sphingomonas koreensis</name>
    <dbReference type="NCBI Taxonomy" id="93064"/>
    <lineage>
        <taxon>Bacteria</taxon>
        <taxon>Pseudomonadati</taxon>
        <taxon>Pseudomonadota</taxon>
        <taxon>Alphaproteobacteria</taxon>
        <taxon>Sphingomonadales</taxon>
        <taxon>Sphingomonadaceae</taxon>
        <taxon>Sphingomonas</taxon>
    </lineage>
</organism>
<dbReference type="PANTHER" id="PTHR44757:SF2">
    <property type="entry name" value="BIOFILM ARCHITECTURE MAINTENANCE PROTEIN MBAA"/>
    <property type="match status" value="1"/>
</dbReference>
<dbReference type="InterPro" id="IPR000160">
    <property type="entry name" value="GGDEF_dom"/>
</dbReference>
<feature type="domain" description="EAL" evidence="2">
    <location>
        <begin position="547"/>
        <end position="795"/>
    </location>
</feature>